<dbReference type="EMBL" id="OANU01000006">
    <property type="protein sequence ID" value="SNX47244.1"/>
    <property type="molecule type" value="Genomic_DNA"/>
</dbReference>
<keyword evidence="2" id="KW-0732">Signal</keyword>
<dbReference type="Proteomes" id="UP000219336">
    <property type="component" value="Unassembled WGS sequence"/>
</dbReference>
<reference evidence="4" key="1">
    <citation type="submission" date="2016-06" db="EMBL/GenBank/DDBJ databases">
        <authorList>
            <person name="Rodrigo-Torres L."/>
            <person name="Arahal R.D."/>
            <person name="Lucena T."/>
        </authorList>
    </citation>
    <scope>NUCLEOTIDE SEQUENCE [LARGE SCALE GENOMIC DNA]</scope>
    <source>
        <strain evidence="4">CECT8203</strain>
    </source>
</reference>
<feature type="chain" id="PRO_5012196127" description="TrbC/VIRB2 family protein" evidence="2">
    <location>
        <begin position="22"/>
        <end position="110"/>
    </location>
</feature>
<dbReference type="RefSeq" id="WP_096992535.1">
    <property type="nucleotide sequence ID" value="NZ_JBHSII010000006.1"/>
</dbReference>
<dbReference type="AlphaFoldDB" id="A0A240EEY7"/>
<protein>
    <recommendedName>
        <fullName evidence="5">TrbC/VIRB2 family protein</fullName>
    </recommendedName>
</protein>
<feature type="transmembrane region" description="Helical" evidence="1">
    <location>
        <begin position="85"/>
        <end position="106"/>
    </location>
</feature>
<dbReference type="Pfam" id="PF11190">
    <property type="entry name" value="DUF2976"/>
    <property type="match status" value="1"/>
</dbReference>
<accession>A0A240EEY7</accession>
<evidence type="ECO:0000313" key="4">
    <source>
        <dbReference type="Proteomes" id="UP000219336"/>
    </source>
</evidence>
<evidence type="ECO:0000313" key="3">
    <source>
        <dbReference type="EMBL" id="SNX47244.1"/>
    </source>
</evidence>
<dbReference type="OrthoDB" id="9995136at2"/>
<name>A0A240EEY7_9VIBR</name>
<feature type="signal peptide" evidence="2">
    <location>
        <begin position="1"/>
        <end position="21"/>
    </location>
</feature>
<dbReference type="NCBIfam" id="TIGR03745">
    <property type="entry name" value="conj_TIGR03745"/>
    <property type="match status" value="1"/>
</dbReference>
<keyword evidence="1" id="KW-0812">Transmembrane</keyword>
<keyword evidence="1" id="KW-0472">Membrane</keyword>
<keyword evidence="1" id="KW-1133">Transmembrane helix</keyword>
<feature type="transmembrane region" description="Helical" evidence="1">
    <location>
        <begin position="51"/>
        <end position="73"/>
    </location>
</feature>
<evidence type="ECO:0008006" key="5">
    <source>
        <dbReference type="Google" id="ProtNLM"/>
    </source>
</evidence>
<proteinExistence type="predicted"/>
<sequence length="110" mass="11453">MKKYINSVIATVMFYASSTYAALPTAVTSTNADKGDYIAMGRELSKSGIELVAQLIGAGILIAVAAAGIKSFWDVRKGKAEWTDLTGVVVGGLAVAAFGLVLLTQAEKIL</sequence>
<evidence type="ECO:0000256" key="2">
    <source>
        <dbReference type="SAM" id="SignalP"/>
    </source>
</evidence>
<dbReference type="InterPro" id="IPR021356">
    <property type="entry name" value="Integr_conj_element_PFL4702"/>
</dbReference>
<keyword evidence="4" id="KW-1185">Reference proteome</keyword>
<gene>
    <name evidence="3" type="ORF">VTH8203_00845</name>
</gene>
<organism evidence="3 4">
    <name type="scientific">Vibrio thalassae</name>
    <dbReference type="NCBI Taxonomy" id="1243014"/>
    <lineage>
        <taxon>Bacteria</taxon>
        <taxon>Pseudomonadati</taxon>
        <taxon>Pseudomonadota</taxon>
        <taxon>Gammaproteobacteria</taxon>
        <taxon>Vibrionales</taxon>
        <taxon>Vibrionaceae</taxon>
        <taxon>Vibrio</taxon>
    </lineage>
</organism>
<evidence type="ECO:0000256" key="1">
    <source>
        <dbReference type="SAM" id="Phobius"/>
    </source>
</evidence>